<feature type="compositionally biased region" description="Basic and acidic residues" evidence="1">
    <location>
        <begin position="467"/>
        <end position="490"/>
    </location>
</feature>
<dbReference type="Proteomes" id="UP000749646">
    <property type="component" value="Unassembled WGS sequence"/>
</dbReference>
<evidence type="ECO:0000256" key="1">
    <source>
        <dbReference type="SAM" id="MobiDB-lite"/>
    </source>
</evidence>
<feature type="region of interest" description="Disordered" evidence="1">
    <location>
        <begin position="554"/>
        <end position="615"/>
    </location>
</feature>
<evidence type="ECO:0000313" key="3">
    <source>
        <dbReference type="EMBL" id="KAF9925434.1"/>
    </source>
</evidence>
<feature type="compositionally biased region" description="Polar residues" evidence="1">
    <location>
        <begin position="556"/>
        <end position="583"/>
    </location>
</feature>
<dbReference type="EMBL" id="JAAAHW010010487">
    <property type="protein sequence ID" value="KAF9925434.1"/>
    <property type="molecule type" value="Genomic_DNA"/>
</dbReference>
<accession>A0A9P6IJ98</accession>
<keyword evidence="2" id="KW-1133">Transmembrane helix</keyword>
<protein>
    <submittedName>
        <fullName evidence="3">Uncharacterized protein</fullName>
    </submittedName>
</protein>
<keyword evidence="2" id="KW-0472">Membrane</keyword>
<feature type="compositionally biased region" description="Low complexity" evidence="1">
    <location>
        <begin position="584"/>
        <end position="597"/>
    </location>
</feature>
<feature type="transmembrane region" description="Helical" evidence="2">
    <location>
        <begin position="170"/>
        <end position="194"/>
    </location>
</feature>
<evidence type="ECO:0000256" key="2">
    <source>
        <dbReference type="SAM" id="Phobius"/>
    </source>
</evidence>
<keyword evidence="4" id="KW-1185">Reference proteome</keyword>
<proteinExistence type="predicted"/>
<feature type="region of interest" description="Disordered" evidence="1">
    <location>
        <begin position="365"/>
        <end position="390"/>
    </location>
</feature>
<keyword evidence="2" id="KW-0812">Transmembrane</keyword>
<dbReference type="OrthoDB" id="2440932at2759"/>
<feature type="transmembrane region" description="Helical" evidence="2">
    <location>
        <begin position="25"/>
        <end position="49"/>
    </location>
</feature>
<feature type="transmembrane region" description="Helical" evidence="2">
    <location>
        <begin position="206"/>
        <end position="229"/>
    </location>
</feature>
<feature type="transmembrane region" description="Helical" evidence="2">
    <location>
        <begin position="294"/>
        <end position="312"/>
    </location>
</feature>
<feature type="non-terminal residue" evidence="3">
    <location>
        <position position="615"/>
    </location>
</feature>
<evidence type="ECO:0000313" key="4">
    <source>
        <dbReference type="Proteomes" id="UP000749646"/>
    </source>
</evidence>
<feature type="region of interest" description="Disordered" evidence="1">
    <location>
        <begin position="462"/>
        <end position="490"/>
    </location>
</feature>
<feature type="non-terminal residue" evidence="3">
    <location>
        <position position="1"/>
    </location>
</feature>
<feature type="transmembrane region" description="Helical" evidence="2">
    <location>
        <begin position="249"/>
        <end position="273"/>
    </location>
</feature>
<feature type="compositionally biased region" description="Polar residues" evidence="1">
    <location>
        <begin position="602"/>
        <end position="615"/>
    </location>
</feature>
<dbReference type="AlphaFoldDB" id="A0A9P6IJ98"/>
<organism evidence="3 4">
    <name type="scientific">Modicella reniformis</name>
    <dbReference type="NCBI Taxonomy" id="1440133"/>
    <lineage>
        <taxon>Eukaryota</taxon>
        <taxon>Fungi</taxon>
        <taxon>Fungi incertae sedis</taxon>
        <taxon>Mucoromycota</taxon>
        <taxon>Mortierellomycotina</taxon>
        <taxon>Mortierellomycetes</taxon>
        <taxon>Mortierellales</taxon>
        <taxon>Mortierellaceae</taxon>
        <taxon>Modicella</taxon>
    </lineage>
</organism>
<comment type="caution">
    <text evidence="3">The sequence shown here is derived from an EMBL/GenBank/DDBJ whole genome shotgun (WGS) entry which is preliminary data.</text>
</comment>
<feature type="compositionally biased region" description="Polar residues" evidence="1">
    <location>
        <begin position="376"/>
        <end position="390"/>
    </location>
</feature>
<sequence>IFIVARVLTTRGFAAFKPGFNTRAIVTWFACTSLTLMTVYSAMLAYILYKESVAGVYAGPKPHSNYEPPSTSTSFTFPFNVSFRDMSSNPEWDIASTPLSEDQSLYYILSMKPIALYSNASQCLLFALRLVLKFSQCGLLTCLLLLNTYWCRHVEALVDEGDFMSRTEMYTYYFLAGLALFLPVSTFLGVGYGLDNWKLASRVSDVCLLVIGVSIIVSYALTCIRIRALERDSRNVNGDETSTTLQLTYYIYCVYWLVASMISIMILGILYKVTLVNPETHPVLARAVNDLQGALWSTVIIMVYPAVMFLLYPSVDVLTKPENDPGSRFQKRVRRTVKDAKQIRESLYLESESMNGVDGGRRSSLQGLTTHPGLTYRTSESGQPQTSQPQRFSFYEPIRRERMGSITAMVNEMQLIEEEDGTGSIEMVRIPEVLSDRSKDASTSATVQSQRVDDNAVSIATATATEADPKPEVSDARKNPDSLTQNHDDIGNAEGLKHWQIQKEDLTRLEPITGLEQTIILDPRTFDDSKNDSLVVMPATTALSMLTISKYDPKASTRSSLDQQQPTTPSAANPSSKTPISPRTATTTPKPVAAPLTGILKTRNSTQSSLDQTSG</sequence>
<name>A0A9P6IJ98_9FUNG</name>
<reference evidence="3" key="1">
    <citation type="journal article" date="2020" name="Fungal Divers.">
        <title>Resolving the Mortierellaceae phylogeny through synthesis of multi-gene phylogenetics and phylogenomics.</title>
        <authorList>
            <person name="Vandepol N."/>
            <person name="Liber J."/>
            <person name="Desiro A."/>
            <person name="Na H."/>
            <person name="Kennedy M."/>
            <person name="Barry K."/>
            <person name="Grigoriev I.V."/>
            <person name="Miller A.N."/>
            <person name="O'Donnell K."/>
            <person name="Stajich J.E."/>
            <person name="Bonito G."/>
        </authorList>
    </citation>
    <scope>NUCLEOTIDE SEQUENCE</scope>
    <source>
        <strain evidence="3">MES-2147</strain>
    </source>
</reference>
<gene>
    <name evidence="3" type="ORF">BGZ65_007763</name>
</gene>